<dbReference type="RefSeq" id="WP_129129218.1">
    <property type="nucleotide sequence ID" value="NZ_SDHW01000001.1"/>
</dbReference>
<keyword evidence="2" id="KW-0645">Protease</keyword>
<dbReference type="Pfam" id="PF13715">
    <property type="entry name" value="CarbopepD_reg_2"/>
    <property type="match status" value="1"/>
</dbReference>
<dbReference type="InterPro" id="IPR008969">
    <property type="entry name" value="CarboxyPept-like_regulatory"/>
</dbReference>
<dbReference type="EMBL" id="SDHW01000001">
    <property type="protein sequence ID" value="RXK61846.1"/>
    <property type="molecule type" value="Genomic_DNA"/>
</dbReference>
<dbReference type="InterPro" id="IPR043741">
    <property type="entry name" value="DUF5686"/>
</dbReference>
<dbReference type="Proteomes" id="UP000290204">
    <property type="component" value="Unassembled WGS sequence"/>
</dbReference>
<evidence type="ECO:0000256" key="1">
    <source>
        <dbReference type="SAM" id="SignalP"/>
    </source>
</evidence>
<proteinExistence type="predicted"/>
<comment type="caution">
    <text evidence="2">The sequence shown here is derived from an EMBL/GenBank/DDBJ whole genome shotgun (WGS) entry which is preliminary data.</text>
</comment>
<dbReference type="GO" id="GO:0004180">
    <property type="term" value="F:carboxypeptidase activity"/>
    <property type="evidence" value="ECO:0007669"/>
    <property type="project" value="UniProtKB-KW"/>
</dbReference>
<keyword evidence="2" id="KW-0378">Hydrolase</keyword>
<feature type="chain" id="PRO_5020860903" evidence="1">
    <location>
        <begin position="20"/>
        <end position="820"/>
    </location>
</feature>
<feature type="signal peptide" evidence="1">
    <location>
        <begin position="1"/>
        <end position="19"/>
    </location>
</feature>
<name>A0A4Q1CLH7_9BACT</name>
<dbReference type="OrthoDB" id="983143at2"/>
<keyword evidence="2" id="KW-0121">Carboxypeptidase</keyword>
<dbReference type="Pfam" id="PF18939">
    <property type="entry name" value="DUF5686"/>
    <property type="match status" value="1"/>
</dbReference>
<sequence>MQTFALLLFSLFTSLTVYAGKISGVVTNNKGEPLPYASITVKGSKEGTSANSQGVYFLQLPAGTYTVICRHVGYERQEQSITITNEDIQLNFSLKEQSVSLSEVVVKAGAEDPAYAIIRKAIKKRKEYVAENNRYTCEVYSKGTMSLRDFPKKFMGETVDFEDGDSSKKKMIYLSETVSKLSVDKPNKEKTEVISTRVSGQKDGFGFAGADFLSFYENNVQISNSLNPRGFISPIAENALHYYKYKYEGAFSEEGKLVSKIKVTPKRSYEPCFSGYINIVEDEWRIHSLQLQLVKESQMNFADTMRVEQLYRQMGVNHWVPQSQVLYPAVKFFGFDAYGVFANIYRNFNTEPVFDKKYFGNTVLKYERGSNQKSINYWDSIRPLALTKEEQIDYIKKDSLEQLRKDPAYLDSVDRVNNKIKFGNILFSGKTINKQTAKLSFRLPSILSSLQFNTVEGLVADVAVSSTKTFAERNYLVITPHIRYGFSNQRFNAWLSTRYVFGEKYVSSVSISGGKRVFQINNDNPIDPLANSISTLIYKNNFMKLYAADFVRINFSKGIGGGLTLYANFNYQNRSPLENTTDYTWNNKRHRPYTPNHPSELVTQNFQPHQAAIATLGVNFRPGARYIEFPDRTVNAGNKWPVFNLQYTKGLKTVFGSDVDYDKWLFAVRDNLNFKMAGRFNYRAETGGFINAASVFLPDLKHMPGNRLIRSSDFMQTFQLPQYYLYSNSERNYATVFAEHHFNGFITNKIPGLKQLNWHLVSGVSAMWLPKKTYAEWHVGLENVFRFFRVDVVTGYQQALKPRMELRIGSLINIGSANDE</sequence>
<keyword evidence="3" id="KW-1185">Reference proteome</keyword>
<evidence type="ECO:0000313" key="3">
    <source>
        <dbReference type="Proteomes" id="UP000290204"/>
    </source>
</evidence>
<dbReference type="SUPFAM" id="SSF49464">
    <property type="entry name" value="Carboxypeptidase regulatory domain-like"/>
    <property type="match status" value="1"/>
</dbReference>
<evidence type="ECO:0000313" key="2">
    <source>
        <dbReference type="EMBL" id="RXK61846.1"/>
    </source>
</evidence>
<dbReference type="Gene3D" id="2.60.40.1120">
    <property type="entry name" value="Carboxypeptidase-like, regulatory domain"/>
    <property type="match status" value="1"/>
</dbReference>
<keyword evidence="1" id="KW-0732">Signal</keyword>
<protein>
    <submittedName>
        <fullName evidence="2">Carboxypeptidase-like regulatory domain-containing protein</fullName>
    </submittedName>
</protein>
<gene>
    <name evidence="2" type="ORF">ESA94_02185</name>
</gene>
<reference evidence="2 3" key="1">
    <citation type="submission" date="2019-01" db="EMBL/GenBank/DDBJ databases">
        <title>Lacibacter sp. strain TTM-7.</title>
        <authorList>
            <person name="Chen W.-M."/>
        </authorList>
    </citation>
    <scope>NUCLEOTIDE SEQUENCE [LARGE SCALE GENOMIC DNA]</scope>
    <source>
        <strain evidence="2 3">TTM-7</strain>
    </source>
</reference>
<accession>A0A4Q1CLH7</accession>
<dbReference type="AlphaFoldDB" id="A0A4Q1CLH7"/>
<organism evidence="2 3">
    <name type="scientific">Lacibacter luteus</name>
    <dbReference type="NCBI Taxonomy" id="2508719"/>
    <lineage>
        <taxon>Bacteria</taxon>
        <taxon>Pseudomonadati</taxon>
        <taxon>Bacteroidota</taxon>
        <taxon>Chitinophagia</taxon>
        <taxon>Chitinophagales</taxon>
        <taxon>Chitinophagaceae</taxon>
        <taxon>Lacibacter</taxon>
    </lineage>
</organism>